<protein>
    <submittedName>
        <fullName evidence="2">RNA-dependent RNA polymerase</fullName>
    </submittedName>
</protein>
<name>A0AC34GXB2_9BILA</name>
<evidence type="ECO:0000313" key="2">
    <source>
        <dbReference type="WBParaSite" id="ES5_v2.g921.t1"/>
    </source>
</evidence>
<organism evidence="1 2">
    <name type="scientific">Panagrolaimus sp. ES5</name>
    <dbReference type="NCBI Taxonomy" id="591445"/>
    <lineage>
        <taxon>Eukaryota</taxon>
        <taxon>Metazoa</taxon>
        <taxon>Ecdysozoa</taxon>
        <taxon>Nematoda</taxon>
        <taxon>Chromadorea</taxon>
        <taxon>Rhabditida</taxon>
        <taxon>Tylenchina</taxon>
        <taxon>Panagrolaimomorpha</taxon>
        <taxon>Panagrolaimoidea</taxon>
        <taxon>Panagrolaimidae</taxon>
        <taxon>Panagrolaimus</taxon>
    </lineage>
</organism>
<reference evidence="2" key="1">
    <citation type="submission" date="2022-11" db="UniProtKB">
        <authorList>
            <consortium name="WormBaseParasite"/>
        </authorList>
    </citation>
    <scope>IDENTIFICATION</scope>
</reference>
<evidence type="ECO:0000313" key="1">
    <source>
        <dbReference type="Proteomes" id="UP000887579"/>
    </source>
</evidence>
<dbReference type="WBParaSite" id="ES5_v2.g921.t1">
    <property type="protein sequence ID" value="ES5_v2.g921.t1"/>
    <property type="gene ID" value="ES5_v2.g921"/>
</dbReference>
<dbReference type="Proteomes" id="UP000887579">
    <property type="component" value="Unplaced"/>
</dbReference>
<sequence>MFFDDKIFEFVVLEPLKFESLKEAIQKACIEHGKVKIRSSLISKIVIDGNNCADEDDLKRFIDYYPGLNEICKIHLQFPHDIIFPAEVQCASENVKTTTFFSGFLYEFKFMLTTKLLEDQADSYLANILRSITKASTAIEYPHTNWYHDQGMLRLTLPKRINETESDLRFEFDYSSFLKIYIYQPRKKKEESVADVPDIINFIGRMESEYSTYQLTVTIGIGYSPGIFVSGGKGNLHNRVYDLPAEAFWKPLVQSSTIQIKLSFDSEQGCRDFISHLHSAVTCPITFLSNPIEIQSPDLPLIPPNVLSWPWEIQYSVQMIMDCGDIGCYHFHKQNYISHLERFINNEKIDDALAFLAAIHANLKLQPMMEVIEVPRPVTVNFGDDFVLMRTVIITPTRKICCPPMQLMSSRAFRILGGAEKFIQVKFRDENMQMMKRDEVMMKQEVKHKLEPHEYTVIDDFTSDATNSKGEKFCFSDGVGIISLKFAASIKEEFNLAYLPSAFQIRCLGFKGVLSIDDKHPLLIDSGGDKLVLFRESQKKFDVSNSMEVVLGIVKHSAPMFYNSNRFNKPLINLWDQAATKQGLSTIFDKRVNELFTESLYHITSTLTDNSRFNDALKKLPNYINFQQIFRHIWINEPFFRSMVTAAALQQLSLFMQTFRSMLGIVDVTGILKEGQVFVQYSKHVGSLKDNDEKIICKGKVAVSRSPVYNIGDLRILEAIDIPQLHHLFDVIVFPYNGTRPHPDEMGGGDLDGDEYSVVWDPKLML</sequence>
<accession>A0AC34GXB2</accession>
<proteinExistence type="predicted"/>